<reference evidence="3" key="1">
    <citation type="journal article" date="2019" name="Int. J. Syst. Evol. Microbiol.">
        <title>The Global Catalogue of Microorganisms (GCM) 10K type strain sequencing project: providing services to taxonomists for standard genome sequencing and annotation.</title>
        <authorList>
            <consortium name="The Broad Institute Genomics Platform"/>
            <consortium name="The Broad Institute Genome Sequencing Center for Infectious Disease"/>
            <person name="Wu L."/>
            <person name="Ma J."/>
        </authorList>
    </citation>
    <scope>NUCLEOTIDE SEQUENCE [LARGE SCALE GENOMIC DNA]</scope>
    <source>
        <strain evidence="3">CGMCC 1.15353</strain>
    </source>
</reference>
<evidence type="ECO:0000313" key="2">
    <source>
        <dbReference type="EMBL" id="GGD25707.1"/>
    </source>
</evidence>
<feature type="signal peptide" evidence="1">
    <location>
        <begin position="1"/>
        <end position="18"/>
    </location>
</feature>
<evidence type="ECO:0000256" key="1">
    <source>
        <dbReference type="SAM" id="SignalP"/>
    </source>
</evidence>
<feature type="chain" id="PRO_5046262447" description="Lipoprotein" evidence="1">
    <location>
        <begin position="19"/>
        <end position="152"/>
    </location>
</feature>
<dbReference type="PROSITE" id="PS51257">
    <property type="entry name" value="PROKAR_LIPOPROTEIN"/>
    <property type="match status" value="1"/>
</dbReference>
<name>A0ABQ1QFW2_9BACI</name>
<dbReference type="EMBL" id="BMIN01000021">
    <property type="protein sequence ID" value="GGD25707.1"/>
    <property type="molecule type" value="Genomic_DNA"/>
</dbReference>
<protein>
    <recommendedName>
        <fullName evidence="4">Lipoprotein</fullName>
    </recommendedName>
</protein>
<evidence type="ECO:0008006" key="4">
    <source>
        <dbReference type="Google" id="ProtNLM"/>
    </source>
</evidence>
<keyword evidence="3" id="KW-1185">Reference proteome</keyword>
<keyword evidence="1" id="KW-0732">Signal</keyword>
<evidence type="ECO:0000313" key="3">
    <source>
        <dbReference type="Proteomes" id="UP000642571"/>
    </source>
</evidence>
<comment type="caution">
    <text evidence="2">The sequence shown here is derived from an EMBL/GenBank/DDBJ whole genome shotgun (WGS) entry which is preliminary data.</text>
</comment>
<gene>
    <name evidence="2" type="ORF">GCM10011389_36620</name>
</gene>
<sequence length="152" mass="17370">MKKLMISLALLAFLVACSNGEQVIEIEGKDRASALFIQKVENHSTSDESSLKVNDRQLIEKVLTKVEGLTVKETTTEKTMEKMKSSITYMFVFSESEEFQTGKPLPYAFYILEDGTFIFPYSDFNSKQNPLITTDNDQELLDEMKDLVEIEF</sequence>
<dbReference type="RefSeq" id="WP_188655817.1">
    <property type="nucleotide sequence ID" value="NZ_BMIN01000021.1"/>
</dbReference>
<dbReference type="Proteomes" id="UP000642571">
    <property type="component" value="Unassembled WGS sequence"/>
</dbReference>
<organism evidence="2 3">
    <name type="scientific">Pontibacillus salipaludis</name>
    <dbReference type="NCBI Taxonomy" id="1697394"/>
    <lineage>
        <taxon>Bacteria</taxon>
        <taxon>Bacillati</taxon>
        <taxon>Bacillota</taxon>
        <taxon>Bacilli</taxon>
        <taxon>Bacillales</taxon>
        <taxon>Bacillaceae</taxon>
        <taxon>Pontibacillus</taxon>
    </lineage>
</organism>
<accession>A0ABQ1QFW2</accession>
<proteinExistence type="predicted"/>